<evidence type="ECO:0000256" key="7">
    <source>
        <dbReference type="HAMAP-Rule" id="MF_00862"/>
    </source>
</evidence>
<dbReference type="InterPro" id="IPR003945">
    <property type="entry name" value="NU5C-like"/>
</dbReference>
<evidence type="ECO:0000259" key="9">
    <source>
        <dbReference type="Pfam" id="PF00361"/>
    </source>
</evidence>
<reference evidence="10" key="2">
    <citation type="submission" date="2023-01" db="EMBL/GenBank/DDBJ databases">
        <title>Draft genome sequence of Pseudoalteromonas tetraodonis strain NBRC 103034.</title>
        <authorList>
            <person name="Sun Q."/>
            <person name="Mori K."/>
        </authorList>
    </citation>
    <scope>NUCLEOTIDE SEQUENCE</scope>
    <source>
        <strain evidence="10">NBRC 103034</strain>
    </source>
</reference>
<evidence type="ECO:0000256" key="2">
    <source>
        <dbReference type="ARBA" id="ARBA00022448"/>
    </source>
</evidence>
<gene>
    <name evidence="7" type="primary">dabB</name>
    <name evidence="10" type="ORF">GCM10007914_30200</name>
</gene>
<evidence type="ECO:0000256" key="8">
    <source>
        <dbReference type="RuleBase" id="RU000320"/>
    </source>
</evidence>
<dbReference type="PANTHER" id="PTHR42829:SF1">
    <property type="entry name" value="INORGANIC CARBON TRANSPORTER SUBUNIT DABB-RELATED"/>
    <property type="match status" value="1"/>
</dbReference>
<dbReference type="PANTHER" id="PTHR42829">
    <property type="entry name" value="NADH-UBIQUINONE OXIDOREDUCTASE CHAIN 5"/>
    <property type="match status" value="1"/>
</dbReference>
<feature type="domain" description="NADH:quinone oxidoreductase/Mrp antiporter transmembrane" evidence="9">
    <location>
        <begin position="119"/>
        <end position="337"/>
    </location>
</feature>
<feature type="transmembrane region" description="Helical" evidence="7">
    <location>
        <begin position="69"/>
        <end position="89"/>
    </location>
</feature>
<keyword evidence="4 7" id="KW-0812">Transmembrane</keyword>
<evidence type="ECO:0000256" key="6">
    <source>
        <dbReference type="ARBA" id="ARBA00023136"/>
    </source>
</evidence>
<comment type="similarity">
    <text evidence="7">Belongs to the inorganic carbon transporter (TC 9.A.2) DabB family.</text>
</comment>
<dbReference type="Proteomes" id="UP001161408">
    <property type="component" value="Unassembled WGS sequence"/>
</dbReference>
<evidence type="ECO:0000256" key="4">
    <source>
        <dbReference type="ARBA" id="ARBA00022692"/>
    </source>
</evidence>
<dbReference type="RefSeq" id="WP_024602624.1">
    <property type="nucleotide sequence ID" value="NZ_BJXY01000008.1"/>
</dbReference>
<feature type="transmembrane region" description="Helical" evidence="7">
    <location>
        <begin position="265"/>
        <end position="283"/>
    </location>
</feature>
<keyword evidence="6 7" id="KW-0472">Membrane</keyword>
<feature type="transmembrane region" description="Helical" evidence="7">
    <location>
        <begin position="381"/>
        <end position="399"/>
    </location>
</feature>
<evidence type="ECO:0000256" key="3">
    <source>
        <dbReference type="ARBA" id="ARBA00022475"/>
    </source>
</evidence>
<feature type="transmembrane region" description="Helical" evidence="7">
    <location>
        <begin position="411"/>
        <end position="428"/>
    </location>
</feature>
<keyword evidence="5 7" id="KW-1133">Transmembrane helix</keyword>
<dbReference type="EMBL" id="BSNE01000020">
    <property type="protein sequence ID" value="GLQ04139.1"/>
    <property type="molecule type" value="Genomic_DNA"/>
</dbReference>
<proteinExistence type="inferred from homology"/>
<feature type="transmembrane region" description="Helical" evidence="7">
    <location>
        <begin position="354"/>
        <end position="375"/>
    </location>
</feature>
<feature type="transmembrane region" description="Helical" evidence="7">
    <location>
        <begin position="203"/>
        <end position="225"/>
    </location>
</feature>
<reference evidence="10" key="1">
    <citation type="journal article" date="2014" name="Int. J. Syst. Evol. Microbiol.">
        <title>Complete genome sequence of Corynebacterium casei LMG S-19264T (=DSM 44701T), isolated from a smear-ripened cheese.</title>
        <authorList>
            <consortium name="US DOE Joint Genome Institute (JGI-PGF)"/>
            <person name="Walter F."/>
            <person name="Albersmeier A."/>
            <person name="Kalinowski J."/>
            <person name="Ruckert C."/>
        </authorList>
    </citation>
    <scope>NUCLEOTIDE SEQUENCE</scope>
    <source>
        <strain evidence="10">NBRC 103034</strain>
    </source>
</reference>
<feature type="transmembrane region" description="Helical" evidence="7">
    <location>
        <begin position="6"/>
        <end position="24"/>
    </location>
</feature>
<keyword evidence="3 7" id="KW-1003">Cell membrane</keyword>
<feature type="transmembrane region" description="Helical" evidence="7">
    <location>
        <begin position="165"/>
        <end position="183"/>
    </location>
</feature>
<dbReference type="HAMAP" id="MF_00862">
    <property type="entry name" value="DabB"/>
    <property type="match status" value="1"/>
</dbReference>
<sequence length="522" mass="58108">MSEYIISLLLLMMPLSTFLAAWLIGRQPCASNGNVLFKVMLFNSVAFISAVALYRIYAFDLLSFLSLSVTRAIMLGLILFITLILIRFCKHYMQGEPRVNYFWRWLLLTVTAVLIVVMSNHLALFWLGWVSISLALHKLLMFYPERPRAVLAAHKKFIVARVAESLLLVAFIILSVTHNSLYISDITTFYHTTTLPLSLAEQLAAFLIAFAALIKCAQLPMHGWLIKVVEVPTPVSALLHAGVINLGGFLLVLFAPLFIQAAAAQWLILIIAGLTTVISALIMTTRISVKVRLAWSTSAQMGLMLIECALGLFELALLHLVTHSTYKAFAFLNSGNGVNEDLIRRHIPKQSPTCFAWLTGALVSITLVGAAWFISGYQGAVSVWLLLASALTILLANQHGASNVQTRSKKLLIALLVVFSYVVAKNIFTLALELEQWREAAFSLADSWVIALILTLMIASYFLRYQSWRPQVKSLSTLLFAGLYLDEWFTRLTLKIWPINLPNNGHTDLKNHAAGITVEESK</sequence>
<dbReference type="GO" id="GO:0008137">
    <property type="term" value="F:NADH dehydrogenase (ubiquinone) activity"/>
    <property type="evidence" value="ECO:0007669"/>
    <property type="project" value="InterPro"/>
</dbReference>
<evidence type="ECO:0000313" key="11">
    <source>
        <dbReference type="Proteomes" id="UP001161408"/>
    </source>
</evidence>
<feature type="transmembrane region" description="Helical" evidence="7">
    <location>
        <begin position="124"/>
        <end position="144"/>
    </location>
</feature>
<dbReference type="AlphaFoldDB" id="A0AA37S4V5"/>
<organism evidence="10 11">
    <name type="scientific">Pseudoalteromonas tetraodonis GFC</name>
    <dbReference type="NCBI Taxonomy" id="1315271"/>
    <lineage>
        <taxon>Bacteria</taxon>
        <taxon>Pseudomonadati</taxon>
        <taxon>Pseudomonadota</taxon>
        <taxon>Gammaproteobacteria</taxon>
        <taxon>Alteromonadales</taxon>
        <taxon>Pseudoalteromonadaceae</taxon>
        <taxon>Pseudoalteromonas</taxon>
    </lineage>
</organism>
<dbReference type="GO" id="GO:0005886">
    <property type="term" value="C:plasma membrane"/>
    <property type="evidence" value="ECO:0007669"/>
    <property type="project" value="UniProtKB-SubCell"/>
</dbReference>
<dbReference type="PRINTS" id="PR01434">
    <property type="entry name" value="NADHDHGNASE5"/>
</dbReference>
<feature type="transmembrane region" description="Helical" evidence="7">
    <location>
        <begin position="36"/>
        <end position="57"/>
    </location>
</feature>
<feature type="transmembrane region" description="Helical" evidence="7">
    <location>
        <begin position="101"/>
        <end position="118"/>
    </location>
</feature>
<dbReference type="GO" id="GO:0012505">
    <property type="term" value="C:endomembrane system"/>
    <property type="evidence" value="ECO:0007669"/>
    <property type="project" value="UniProtKB-SubCell"/>
</dbReference>
<comment type="subunit">
    <text evidence="7">Forms a complex with DabA.</text>
</comment>
<comment type="caution">
    <text evidence="10">The sequence shown here is derived from an EMBL/GenBank/DDBJ whole genome shotgun (WGS) entry which is preliminary data.</text>
</comment>
<dbReference type="GO" id="GO:0042773">
    <property type="term" value="P:ATP synthesis coupled electron transport"/>
    <property type="evidence" value="ECO:0007669"/>
    <property type="project" value="InterPro"/>
</dbReference>
<dbReference type="GO" id="GO:0015990">
    <property type="term" value="P:electron transport coupled proton transport"/>
    <property type="evidence" value="ECO:0007669"/>
    <property type="project" value="TreeGrafter"/>
</dbReference>
<feature type="transmembrane region" description="Helical" evidence="7">
    <location>
        <begin position="237"/>
        <end position="259"/>
    </location>
</feature>
<name>A0AA37S4V5_9GAMM</name>
<comment type="function">
    <text evidence="7">Part of an energy-coupled inorganic carbon pump.</text>
</comment>
<keyword evidence="2 7" id="KW-0813">Transport</keyword>
<keyword evidence="11" id="KW-1185">Reference proteome</keyword>
<accession>A0AA37S4V5</accession>
<evidence type="ECO:0000256" key="1">
    <source>
        <dbReference type="ARBA" id="ARBA00004127"/>
    </source>
</evidence>
<dbReference type="Pfam" id="PF00361">
    <property type="entry name" value="Proton_antipo_M"/>
    <property type="match status" value="1"/>
</dbReference>
<dbReference type="InterPro" id="IPR046396">
    <property type="entry name" value="Transporter_DabB"/>
</dbReference>
<evidence type="ECO:0000256" key="5">
    <source>
        <dbReference type="ARBA" id="ARBA00022989"/>
    </source>
</evidence>
<evidence type="ECO:0000313" key="10">
    <source>
        <dbReference type="EMBL" id="GLQ04139.1"/>
    </source>
</evidence>
<dbReference type="NCBIfam" id="NF006029">
    <property type="entry name" value="PRK08168.1"/>
    <property type="match status" value="1"/>
</dbReference>
<dbReference type="InterPro" id="IPR001750">
    <property type="entry name" value="ND/Mrp_TM"/>
</dbReference>
<dbReference type="GO" id="GO:0003954">
    <property type="term" value="F:NADH dehydrogenase activity"/>
    <property type="evidence" value="ECO:0007669"/>
    <property type="project" value="TreeGrafter"/>
</dbReference>
<protein>
    <recommendedName>
        <fullName evidence="7">Probable inorganic carbon transporter subunit DabB</fullName>
    </recommendedName>
</protein>
<feature type="transmembrane region" description="Helical" evidence="7">
    <location>
        <begin position="440"/>
        <end position="463"/>
    </location>
</feature>
<comment type="subcellular location">
    <subcellularLocation>
        <location evidence="7">Cell membrane</location>
        <topology evidence="7">Multi-pass membrane protein</topology>
    </subcellularLocation>
    <subcellularLocation>
        <location evidence="1">Endomembrane system</location>
        <topology evidence="1">Multi-pass membrane protein</topology>
    </subcellularLocation>
    <subcellularLocation>
        <location evidence="8">Membrane</location>
        <topology evidence="8">Multi-pass membrane protein</topology>
    </subcellularLocation>
</comment>